<keyword evidence="2" id="KW-1185">Reference proteome</keyword>
<dbReference type="Proteomes" id="UP001218218">
    <property type="component" value="Unassembled WGS sequence"/>
</dbReference>
<evidence type="ECO:0000313" key="1">
    <source>
        <dbReference type="EMBL" id="KAJ7350009.1"/>
    </source>
</evidence>
<comment type="caution">
    <text evidence="1">The sequence shown here is derived from an EMBL/GenBank/DDBJ whole genome shotgun (WGS) entry which is preliminary data.</text>
</comment>
<protein>
    <submittedName>
        <fullName evidence="1">Uncharacterized protein</fullName>
    </submittedName>
</protein>
<organism evidence="1 2">
    <name type="scientific">Mycena albidolilacea</name>
    <dbReference type="NCBI Taxonomy" id="1033008"/>
    <lineage>
        <taxon>Eukaryota</taxon>
        <taxon>Fungi</taxon>
        <taxon>Dikarya</taxon>
        <taxon>Basidiomycota</taxon>
        <taxon>Agaricomycotina</taxon>
        <taxon>Agaricomycetes</taxon>
        <taxon>Agaricomycetidae</taxon>
        <taxon>Agaricales</taxon>
        <taxon>Marasmiineae</taxon>
        <taxon>Mycenaceae</taxon>
        <taxon>Mycena</taxon>
    </lineage>
</organism>
<name>A0AAD7EUD8_9AGAR</name>
<reference evidence="1" key="1">
    <citation type="submission" date="2023-03" db="EMBL/GenBank/DDBJ databases">
        <title>Massive genome expansion in bonnet fungi (Mycena s.s.) driven by repeated elements and novel gene families across ecological guilds.</title>
        <authorList>
            <consortium name="Lawrence Berkeley National Laboratory"/>
            <person name="Harder C.B."/>
            <person name="Miyauchi S."/>
            <person name="Viragh M."/>
            <person name="Kuo A."/>
            <person name="Thoen E."/>
            <person name="Andreopoulos B."/>
            <person name="Lu D."/>
            <person name="Skrede I."/>
            <person name="Drula E."/>
            <person name="Henrissat B."/>
            <person name="Morin E."/>
            <person name="Kohler A."/>
            <person name="Barry K."/>
            <person name="LaButti K."/>
            <person name="Morin E."/>
            <person name="Salamov A."/>
            <person name="Lipzen A."/>
            <person name="Mereny Z."/>
            <person name="Hegedus B."/>
            <person name="Baldrian P."/>
            <person name="Stursova M."/>
            <person name="Weitz H."/>
            <person name="Taylor A."/>
            <person name="Grigoriev I.V."/>
            <person name="Nagy L.G."/>
            <person name="Martin F."/>
            <person name="Kauserud H."/>
        </authorList>
    </citation>
    <scope>NUCLEOTIDE SEQUENCE</scope>
    <source>
        <strain evidence="1">CBHHK002</strain>
    </source>
</reference>
<proteinExistence type="predicted"/>
<dbReference type="AlphaFoldDB" id="A0AAD7EUD8"/>
<dbReference type="EMBL" id="JARIHO010000015">
    <property type="protein sequence ID" value="KAJ7350009.1"/>
    <property type="molecule type" value="Genomic_DNA"/>
</dbReference>
<sequence length="299" mass="34171">MAGNPNTLIALGSSPDSYFIGHGRRHFVENMSDSFTEHAKKDLTISMTRWISVNKTMEWVSYNDATGNFHYNSATNQTVRDHISATNGKCAAEYISFPDNEDPAHYFVKGKGEGEWSGWLDDYFVAKLNKAKTEIPNFNTNLTGILFGKGKTFITMFKDGFTAELDDQEIPSDAEEHPLRKVLQQYSEGWCIDRASTLCFYDSRYFFIKFKRPGESQIMMHWNLPPHMNEKLAELQELAQQPEEKITLTQEDQMWLNVFQSRLNNELQMSMMFANQMHRGGLGLLAVATGGTVVETPRY</sequence>
<gene>
    <name evidence="1" type="ORF">DFH08DRAFT_958941</name>
</gene>
<evidence type="ECO:0000313" key="2">
    <source>
        <dbReference type="Proteomes" id="UP001218218"/>
    </source>
</evidence>
<accession>A0AAD7EUD8</accession>